<dbReference type="InterPro" id="IPR032675">
    <property type="entry name" value="LRR_dom_sf"/>
</dbReference>
<gene>
    <name evidence="1" type="ORF">VNI00_006799</name>
</gene>
<evidence type="ECO:0000313" key="1">
    <source>
        <dbReference type="EMBL" id="KAK7047134.1"/>
    </source>
</evidence>
<dbReference type="Gene3D" id="3.80.10.10">
    <property type="entry name" value="Ribonuclease Inhibitor"/>
    <property type="match status" value="1"/>
</dbReference>
<evidence type="ECO:0000313" key="2">
    <source>
        <dbReference type="Proteomes" id="UP001383192"/>
    </source>
</evidence>
<reference evidence="1 2" key="1">
    <citation type="submission" date="2024-01" db="EMBL/GenBank/DDBJ databases">
        <title>A draft genome for a cacao thread blight-causing isolate of Paramarasmius palmivorus.</title>
        <authorList>
            <person name="Baruah I.K."/>
            <person name="Bukari Y."/>
            <person name="Amoako-Attah I."/>
            <person name="Meinhardt L.W."/>
            <person name="Bailey B.A."/>
            <person name="Cohen S.P."/>
        </authorList>
    </citation>
    <scope>NUCLEOTIDE SEQUENCE [LARGE SCALE GENOMIC DNA]</scope>
    <source>
        <strain evidence="1 2">GH-12</strain>
    </source>
</reference>
<name>A0AAW0D837_9AGAR</name>
<sequence>MTLPWGQIQHFRFRRRLVMFRRNPLTDSDKLCAIIRGLSNVKVCELDFDPGFSVSDMMAATSTSGRITTHLITLMVSGSLSTDPGTGRDRGDAVIPHFLEGISTPGLSNLQITSPFAGWDELLSLLRRSGCKLTVLIIPLARSLYPETLSEVLSTVPYLKTLEIGFATAMAGNISDNHIRTFSSPEVPRLEKLSIVRHPKHKLSYADTVLVDALEYRWKLAEDTASGASRLRFVSLDRRITDKRSRERLDALIAQGMAIDEHDG</sequence>
<keyword evidence="2" id="KW-1185">Reference proteome</keyword>
<dbReference type="EMBL" id="JAYKXP010000021">
    <property type="protein sequence ID" value="KAK7047134.1"/>
    <property type="molecule type" value="Genomic_DNA"/>
</dbReference>
<dbReference type="AlphaFoldDB" id="A0AAW0D837"/>
<accession>A0AAW0D837</accession>
<dbReference type="Proteomes" id="UP001383192">
    <property type="component" value="Unassembled WGS sequence"/>
</dbReference>
<comment type="caution">
    <text evidence="1">The sequence shown here is derived from an EMBL/GenBank/DDBJ whole genome shotgun (WGS) entry which is preliminary data.</text>
</comment>
<proteinExistence type="predicted"/>
<organism evidence="1 2">
    <name type="scientific">Paramarasmius palmivorus</name>
    <dbReference type="NCBI Taxonomy" id="297713"/>
    <lineage>
        <taxon>Eukaryota</taxon>
        <taxon>Fungi</taxon>
        <taxon>Dikarya</taxon>
        <taxon>Basidiomycota</taxon>
        <taxon>Agaricomycotina</taxon>
        <taxon>Agaricomycetes</taxon>
        <taxon>Agaricomycetidae</taxon>
        <taxon>Agaricales</taxon>
        <taxon>Marasmiineae</taxon>
        <taxon>Marasmiaceae</taxon>
        <taxon>Paramarasmius</taxon>
    </lineage>
</organism>
<protein>
    <submittedName>
        <fullName evidence="1">Uncharacterized protein</fullName>
    </submittedName>
</protein>